<feature type="region of interest" description="Disordered" evidence="1">
    <location>
        <begin position="162"/>
        <end position="208"/>
    </location>
</feature>
<dbReference type="SMART" id="SM00287">
    <property type="entry name" value="SH3b"/>
    <property type="match status" value="2"/>
</dbReference>
<protein>
    <submittedName>
        <fullName evidence="3">SH3 domain-containing protein</fullName>
    </submittedName>
</protein>
<keyword evidence="4" id="KW-1185">Reference proteome</keyword>
<dbReference type="InterPro" id="IPR052354">
    <property type="entry name" value="Cell_Wall_Dynamics_Protein"/>
</dbReference>
<evidence type="ECO:0000313" key="4">
    <source>
        <dbReference type="Proteomes" id="UP001638015"/>
    </source>
</evidence>
<dbReference type="Proteomes" id="UP001638015">
    <property type="component" value="Unassembled WGS sequence"/>
</dbReference>
<dbReference type="Gene3D" id="2.30.30.40">
    <property type="entry name" value="SH3 Domains"/>
    <property type="match status" value="2"/>
</dbReference>
<gene>
    <name evidence="3" type="ORF">ACCQ40_08060</name>
</gene>
<feature type="domain" description="SH3b" evidence="2">
    <location>
        <begin position="29"/>
        <end position="93"/>
    </location>
</feature>
<dbReference type="InterPro" id="IPR023346">
    <property type="entry name" value="Lysozyme-like_dom_sf"/>
</dbReference>
<evidence type="ECO:0000313" key="3">
    <source>
        <dbReference type="EMBL" id="MFO3716710.1"/>
    </source>
</evidence>
<sequence>MINFKKYALAAALVIPSVIGFGAKDSEAAKLAIDKNLAQGVNVRTEAKVGDNVIGLIDDREKAYEVISEEGDWTKIDFNGKEAYVVSRWFHVLEDTKLVADANFRDAANLDSKVIDVLKANTEVEVLGLAENGYVKVKVNDKEGYVYHDLLESFRQARIENEKAQQAQAQNQATNNNNNQVAQRQTTTQTQTQQTQTYQQPAQQQQSYQGSSSWAKEWIAQRESGGSYSAYNPNGGYYGRYQLNPSLVPYGASPAQQEAAADNYVAQRYGSWERAQQFWAANGWY</sequence>
<organism evidence="3 4">
    <name type="scientific">Anaerococcus cruorum</name>
    <dbReference type="NCBI Taxonomy" id="3115617"/>
    <lineage>
        <taxon>Bacteria</taxon>
        <taxon>Bacillati</taxon>
        <taxon>Bacillota</taxon>
        <taxon>Tissierellia</taxon>
        <taxon>Tissierellales</taxon>
        <taxon>Peptoniphilaceae</taxon>
        <taxon>Anaerococcus</taxon>
    </lineage>
</organism>
<name>A0ABW9MY57_9FIRM</name>
<dbReference type="InterPro" id="IPR003646">
    <property type="entry name" value="SH3-like_bac-type"/>
</dbReference>
<proteinExistence type="predicted"/>
<comment type="caution">
    <text evidence="3">The sequence shown here is derived from an EMBL/GenBank/DDBJ whole genome shotgun (WGS) entry which is preliminary data.</text>
</comment>
<dbReference type="EMBL" id="JBGMEH010000008">
    <property type="protein sequence ID" value="MFO3716710.1"/>
    <property type="molecule type" value="Genomic_DNA"/>
</dbReference>
<evidence type="ECO:0000259" key="2">
    <source>
        <dbReference type="SMART" id="SM00287"/>
    </source>
</evidence>
<reference evidence="3 4" key="1">
    <citation type="journal article" date="2025" name="Anaerobe">
        <title>Description of Anaerococcus kampingiae sp. nov., Anaerococcus groningensis sp. nov., Anaerococcus martiniensis sp. nov., and Anaerococcus cruorum sp. nov., isolated from human clinical specimens.</title>
        <authorList>
            <person name="Boiten K.E."/>
            <person name="Meijer J."/>
            <person name="van Wezel E.M."/>
            <person name="Veloo A.C.M."/>
        </authorList>
    </citation>
    <scope>NUCLEOTIDE SEQUENCE [LARGE SCALE GENOMIC DNA]</scope>
    <source>
        <strain evidence="3 4">ENR1039</strain>
    </source>
</reference>
<dbReference type="SUPFAM" id="SSF53955">
    <property type="entry name" value="Lysozyme-like"/>
    <property type="match status" value="1"/>
</dbReference>
<evidence type="ECO:0000256" key="1">
    <source>
        <dbReference type="SAM" id="MobiDB-lite"/>
    </source>
</evidence>
<dbReference type="Pfam" id="PF08239">
    <property type="entry name" value="SH3_3"/>
    <property type="match status" value="2"/>
</dbReference>
<feature type="compositionally biased region" description="Low complexity" evidence="1">
    <location>
        <begin position="164"/>
        <end position="206"/>
    </location>
</feature>
<feature type="domain" description="SH3b" evidence="2">
    <location>
        <begin position="94"/>
        <end position="155"/>
    </location>
</feature>
<dbReference type="PANTHER" id="PTHR34408">
    <property type="entry name" value="FAMILY PROTEIN, PUTATIVE-RELATED"/>
    <property type="match status" value="1"/>
</dbReference>
<dbReference type="PANTHER" id="PTHR34408:SF1">
    <property type="entry name" value="GLYCOSYL HYDROLASE FAMILY 19 DOMAIN-CONTAINING PROTEIN HI_1415"/>
    <property type="match status" value="1"/>
</dbReference>
<dbReference type="RefSeq" id="WP_410033322.1">
    <property type="nucleotide sequence ID" value="NZ_JBGMEH010000008.1"/>
</dbReference>
<accession>A0ABW9MY57</accession>